<evidence type="ECO:0000256" key="1">
    <source>
        <dbReference type="SAM" id="MobiDB-lite"/>
    </source>
</evidence>
<feature type="region of interest" description="Disordered" evidence="1">
    <location>
        <begin position="31"/>
        <end position="54"/>
    </location>
</feature>
<sequence>MTGALAVPLAETPGATERALRQAERAIAETLEHHGGLRLRDAAPRQRVPASPRG</sequence>
<gene>
    <name evidence="2" type="ORF">LRS13_18175</name>
</gene>
<evidence type="ECO:0000313" key="2">
    <source>
        <dbReference type="EMBL" id="UUY02600.1"/>
    </source>
</evidence>
<dbReference type="EMBL" id="CP088295">
    <property type="protein sequence ID" value="UUY02600.1"/>
    <property type="molecule type" value="Genomic_DNA"/>
</dbReference>
<reference evidence="3" key="1">
    <citation type="submission" date="2021-11" db="EMBL/GenBank/DDBJ databases">
        <title>Cultivation dependent microbiological survey of springs from the worlds oldest radium mine currently devoted to the extraction of radon-saturated water.</title>
        <authorList>
            <person name="Kapinusova G."/>
            <person name="Smrhova T."/>
            <person name="Strejcek M."/>
            <person name="Suman J."/>
            <person name="Jani K."/>
            <person name="Pajer P."/>
            <person name="Uhlik O."/>
        </authorList>
    </citation>
    <scope>NUCLEOTIDE SEQUENCE [LARGE SCALE GENOMIC DNA]</scope>
    <source>
        <strain evidence="3">J379</strain>
    </source>
</reference>
<evidence type="ECO:0000313" key="3">
    <source>
        <dbReference type="Proteomes" id="UP001058860"/>
    </source>
</evidence>
<feature type="compositionally biased region" description="Basic and acidic residues" evidence="1">
    <location>
        <begin position="31"/>
        <end position="44"/>
    </location>
</feature>
<dbReference type="Proteomes" id="UP001058860">
    <property type="component" value="Chromosome"/>
</dbReference>
<name>A0ABY5PDS8_9ACTN</name>
<protein>
    <submittedName>
        <fullName evidence="2">Uncharacterized protein</fullName>
    </submittedName>
</protein>
<proteinExistence type="predicted"/>
<accession>A0ABY5PDS8</accession>
<organism evidence="2 3">
    <name type="scientific">Svornostia abyssi</name>
    <dbReference type="NCBI Taxonomy" id="2898438"/>
    <lineage>
        <taxon>Bacteria</taxon>
        <taxon>Bacillati</taxon>
        <taxon>Actinomycetota</taxon>
        <taxon>Thermoleophilia</taxon>
        <taxon>Solirubrobacterales</taxon>
        <taxon>Baekduiaceae</taxon>
        <taxon>Svornostia</taxon>
    </lineage>
</organism>
<keyword evidence="3" id="KW-1185">Reference proteome</keyword>
<dbReference type="RefSeq" id="WP_353866882.1">
    <property type="nucleotide sequence ID" value="NZ_CP088295.1"/>
</dbReference>